<gene>
    <name evidence="1" type="ORF">POPTR_005G124900</name>
</gene>
<evidence type="ECO:0000313" key="2">
    <source>
        <dbReference type="Proteomes" id="UP000006729"/>
    </source>
</evidence>
<dbReference type="InParanoid" id="B9MXQ7"/>
<dbReference type="EMBL" id="CM009294">
    <property type="protein sequence ID" value="PNT36401.1"/>
    <property type="molecule type" value="Genomic_DNA"/>
</dbReference>
<evidence type="ECO:0000313" key="1">
    <source>
        <dbReference type="EMBL" id="PNT36401.1"/>
    </source>
</evidence>
<dbReference type="HOGENOM" id="CLU_2578360_0_0_1"/>
<dbReference type="AlphaFoldDB" id="B9MXQ7"/>
<reference evidence="1 2" key="1">
    <citation type="journal article" date="2006" name="Science">
        <title>The genome of black cottonwood, Populus trichocarpa (Torr. &amp; Gray).</title>
        <authorList>
            <person name="Tuskan G.A."/>
            <person name="Difazio S."/>
            <person name="Jansson S."/>
            <person name="Bohlmann J."/>
            <person name="Grigoriev I."/>
            <person name="Hellsten U."/>
            <person name="Putnam N."/>
            <person name="Ralph S."/>
            <person name="Rombauts S."/>
            <person name="Salamov A."/>
            <person name="Schein J."/>
            <person name="Sterck L."/>
            <person name="Aerts A."/>
            <person name="Bhalerao R.R."/>
            <person name="Bhalerao R.P."/>
            <person name="Blaudez D."/>
            <person name="Boerjan W."/>
            <person name="Brun A."/>
            <person name="Brunner A."/>
            <person name="Busov V."/>
            <person name="Campbell M."/>
            <person name="Carlson J."/>
            <person name="Chalot M."/>
            <person name="Chapman J."/>
            <person name="Chen G.L."/>
            <person name="Cooper D."/>
            <person name="Coutinho P.M."/>
            <person name="Couturier J."/>
            <person name="Covert S."/>
            <person name="Cronk Q."/>
            <person name="Cunningham R."/>
            <person name="Davis J."/>
            <person name="Degroeve S."/>
            <person name="Dejardin A."/>
            <person name="Depamphilis C."/>
            <person name="Detter J."/>
            <person name="Dirks B."/>
            <person name="Dubchak I."/>
            <person name="Duplessis S."/>
            <person name="Ehlting J."/>
            <person name="Ellis B."/>
            <person name="Gendler K."/>
            <person name="Goodstein D."/>
            <person name="Gribskov M."/>
            <person name="Grimwood J."/>
            <person name="Groover A."/>
            <person name="Gunter L."/>
            <person name="Hamberger B."/>
            <person name="Heinze B."/>
            <person name="Helariutta Y."/>
            <person name="Henrissat B."/>
            <person name="Holligan D."/>
            <person name="Holt R."/>
            <person name="Huang W."/>
            <person name="Islam-Faridi N."/>
            <person name="Jones S."/>
            <person name="Jones-Rhoades M."/>
            <person name="Jorgensen R."/>
            <person name="Joshi C."/>
            <person name="Kangasjarvi J."/>
            <person name="Karlsson J."/>
            <person name="Kelleher C."/>
            <person name="Kirkpatrick R."/>
            <person name="Kirst M."/>
            <person name="Kohler A."/>
            <person name="Kalluri U."/>
            <person name="Larimer F."/>
            <person name="Leebens-Mack J."/>
            <person name="Leple J.C."/>
            <person name="Locascio P."/>
            <person name="Lou Y."/>
            <person name="Lucas S."/>
            <person name="Martin F."/>
            <person name="Montanini B."/>
            <person name="Napoli C."/>
            <person name="Nelson D.R."/>
            <person name="Nelson C."/>
            <person name="Nieminen K."/>
            <person name="Nilsson O."/>
            <person name="Pereda V."/>
            <person name="Peter G."/>
            <person name="Philippe R."/>
            <person name="Pilate G."/>
            <person name="Poliakov A."/>
            <person name="Razumovskaya J."/>
            <person name="Richardson P."/>
            <person name="Rinaldi C."/>
            <person name="Ritland K."/>
            <person name="Rouze P."/>
            <person name="Ryaboy D."/>
            <person name="Schmutz J."/>
            <person name="Schrader J."/>
            <person name="Segerman B."/>
            <person name="Shin H."/>
            <person name="Siddiqui A."/>
            <person name="Sterky F."/>
            <person name="Terry A."/>
            <person name="Tsai C.J."/>
            <person name="Uberbacher E."/>
            <person name="Unneberg P."/>
            <person name="Vahala J."/>
            <person name="Wall K."/>
            <person name="Wessler S."/>
            <person name="Yang G."/>
            <person name="Yin T."/>
            <person name="Douglas C."/>
            <person name="Marra M."/>
            <person name="Sandberg G."/>
            <person name="Van de Peer Y."/>
            <person name="Rokhsar D."/>
        </authorList>
    </citation>
    <scope>NUCLEOTIDE SEQUENCE [LARGE SCALE GENOMIC DNA]</scope>
    <source>
        <strain evidence="2">cv. Nisqually</strain>
    </source>
</reference>
<organism evidence="1 2">
    <name type="scientific">Populus trichocarpa</name>
    <name type="common">Western balsam poplar</name>
    <name type="synonym">Populus balsamifera subsp. trichocarpa</name>
    <dbReference type="NCBI Taxonomy" id="3694"/>
    <lineage>
        <taxon>Eukaryota</taxon>
        <taxon>Viridiplantae</taxon>
        <taxon>Streptophyta</taxon>
        <taxon>Embryophyta</taxon>
        <taxon>Tracheophyta</taxon>
        <taxon>Spermatophyta</taxon>
        <taxon>Magnoliopsida</taxon>
        <taxon>eudicotyledons</taxon>
        <taxon>Gunneridae</taxon>
        <taxon>Pentapetalae</taxon>
        <taxon>rosids</taxon>
        <taxon>fabids</taxon>
        <taxon>Malpighiales</taxon>
        <taxon>Salicaceae</taxon>
        <taxon>Saliceae</taxon>
        <taxon>Populus</taxon>
    </lineage>
</organism>
<name>B9MXQ7_POPTR</name>
<dbReference type="Proteomes" id="UP000006729">
    <property type="component" value="Chromosome 5"/>
</dbReference>
<protein>
    <submittedName>
        <fullName evidence="1">Uncharacterized protein</fullName>
    </submittedName>
</protein>
<dbReference type="STRING" id="3694.B9MXQ7"/>
<keyword evidence="2" id="KW-1185">Reference proteome</keyword>
<accession>B9MXQ7</accession>
<sequence>MKCSYCNPLSLRSSFPGHLAELERRIEFNASTPASSSNVVEISIAGNAPQKEIGKCIIKILGEALQLSQPITNNSISVHMP</sequence>
<proteinExistence type="predicted"/>
<dbReference type="eggNOG" id="KOG1597">
    <property type="taxonomic scope" value="Eukaryota"/>
</dbReference>